<proteinExistence type="predicted"/>
<dbReference type="AlphaFoldDB" id="A0A128A4K3"/>
<accession>A0A128A4K3</accession>
<reference evidence="2" key="1">
    <citation type="submission" date="2015-10" db="EMBL/GenBank/DDBJ databases">
        <authorList>
            <person name="Lehtovirta-Morley L.E."/>
            <person name="Vieille C."/>
        </authorList>
    </citation>
    <scope>NUCLEOTIDE SEQUENCE [LARGE SCALE GENOMIC DNA]</scope>
</reference>
<organism evidence="1 2">
    <name type="scientific">Nitrosotalea devaniterrae</name>
    <dbReference type="NCBI Taxonomy" id="1078905"/>
    <lineage>
        <taxon>Archaea</taxon>
        <taxon>Nitrososphaerota</taxon>
        <taxon>Nitrososphaeria</taxon>
        <taxon>Nitrosotaleales</taxon>
        <taxon>Nitrosotaleaceae</taxon>
        <taxon>Nitrosotalea</taxon>
    </lineage>
</organism>
<dbReference type="EMBL" id="LN890280">
    <property type="protein sequence ID" value="CUR52284.1"/>
    <property type="molecule type" value="Genomic_DNA"/>
</dbReference>
<evidence type="ECO:0000313" key="2">
    <source>
        <dbReference type="Proteomes" id="UP000196239"/>
    </source>
</evidence>
<dbReference type="Proteomes" id="UP000196239">
    <property type="component" value="Chromosome 1"/>
</dbReference>
<keyword evidence="2" id="KW-1185">Reference proteome</keyword>
<sequence length="64" mass="7473">MSVFAKGERVRIIEQEKKSDKVYIIKNTKKYSKGGTLYLLKLLDENPVLVLYHESDKSLLERIC</sequence>
<gene>
    <name evidence="1" type="ORF">NDEV_1519</name>
</gene>
<evidence type="ECO:0000313" key="1">
    <source>
        <dbReference type="EMBL" id="CUR52284.1"/>
    </source>
</evidence>
<protein>
    <submittedName>
        <fullName evidence="1">Uncharacterized protein</fullName>
    </submittedName>
</protein>
<name>A0A128A4K3_9ARCH</name>
<dbReference type="KEGG" id="ndv:NDEV_1519"/>